<keyword evidence="2" id="KW-0548">Nucleotidyltransferase</keyword>
<evidence type="ECO:0000256" key="5">
    <source>
        <dbReference type="ARBA" id="ARBA00034531"/>
    </source>
</evidence>
<evidence type="ECO:0000313" key="9">
    <source>
        <dbReference type="EMBL" id="GAA4678778.1"/>
    </source>
</evidence>
<dbReference type="PROSITE" id="PS00414">
    <property type="entry name" value="PROFILIN"/>
    <property type="match status" value="1"/>
</dbReference>
<protein>
    <recommendedName>
        <fullName evidence="5">protein adenylyltransferase</fullName>
        <ecNumber evidence="5">2.7.7.108</ecNumber>
    </recommendedName>
</protein>
<organism evidence="9 10">
    <name type="scientific">Pseudonocardia yuanmonensis</name>
    <dbReference type="NCBI Taxonomy" id="1095914"/>
    <lineage>
        <taxon>Bacteria</taxon>
        <taxon>Bacillati</taxon>
        <taxon>Actinomycetota</taxon>
        <taxon>Actinomycetes</taxon>
        <taxon>Pseudonocardiales</taxon>
        <taxon>Pseudonocardiaceae</taxon>
        <taxon>Pseudonocardia</taxon>
    </lineage>
</organism>
<dbReference type="PROSITE" id="PS51459">
    <property type="entry name" value="FIDO"/>
    <property type="match status" value="1"/>
</dbReference>
<dbReference type="InterPro" id="IPR027310">
    <property type="entry name" value="Profilin_CS"/>
</dbReference>
<proteinExistence type="predicted"/>
<evidence type="ECO:0000256" key="4">
    <source>
        <dbReference type="ARBA" id="ARBA00022840"/>
    </source>
</evidence>
<name>A0ABP8W4G0_9PSEU</name>
<comment type="catalytic activity">
    <reaction evidence="7">
        <text>L-tyrosyl-[protein] + ATP = O-(5'-adenylyl)-L-tyrosyl-[protein] + diphosphate</text>
        <dbReference type="Rhea" id="RHEA:54288"/>
        <dbReference type="Rhea" id="RHEA-COMP:10136"/>
        <dbReference type="Rhea" id="RHEA-COMP:13846"/>
        <dbReference type="ChEBI" id="CHEBI:30616"/>
        <dbReference type="ChEBI" id="CHEBI:33019"/>
        <dbReference type="ChEBI" id="CHEBI:46858"/>
        <dbReference type="ChEBI" id="CHEBI:83624"/>
        <dbReference type="EC" id="2.7.7.108"/>
    </reaction>
</comment>
<dbReference type="InterPro" id="IPR003812">
    <property type="entry name" value="Fido"/>
</dbReference>
<evidence type="ECO:0000256" key="2">
    <source>
        <dbReference type="ARBA" id="ARBA00022695"/>
    </source>
</evidence>
<dbReference type="SUPFAM" id="SSF140931">
    <property type="entry name" value="Fic-like"/>
    <property type="match status" value="1"/>
</dbReference>
<dbReference type="PANTHER" id="PTHR39560:SF1">
    <property type="entry name" value="PROTEIN ADENYLYLTRANSFERASE FIC-RELATED"/>
    <property type="match status" value="1"/>
</dbReference>
<evidence type="ECO:0000259" key="8">
    <source>
        <dbReference type="PROSITE" id="PS51459"/>
    </source>
</evidence>
<evidence type="ECO:0000313" key="10">
    <source>
        <dbReference type="Proteomes" id="UP001500325"/>
    </source>
</evidence>
<accession>A0ABP8W4G0</accession>
<comment type="catalytic activity">
    <reaction evidence="6">
        <text>L-threonyl-[protein] + ATP = 3-O-(5'-adenylyl)-L-threonyl-[protein] + diphosphate</text>
        <dbReference type="Rhea" id="RHEA:54292"/>
        <dbReference type="Rhea" id="RHEA-COMP:11060"/>
        <dbReference type="Rhea" id="RHEA-COMP:13847"/>
        <dbReference type="ChEBI" id="CHEBI:30013"/>
        <dbReference type="ChEBI" id="CHEBI:30616"/>
        <dbReference type="ChEBI" id="CHEBI:33019"/>
        <dbReference type="ChEBI" id="CHEBI:138113"/>
        <dbReference type="EC" id="2.7.7.108"/>
    </reaction>
</comment>
<evidence type="ECO:0000256" key="6">
    <source>
        <dbReference type="ARBA" id="ARBA00047939"/>
    </source>
</evidence>
<dbReference type="EMBL" id="BAABIC010000003">
    <property type="protein sequence ID" value="GAA4678778.1"/>
    <property type="molecule type" value="Genomic_DNA"/>
</dbReference>
<evidence type="ECO:0000256" key="1">
    <source>
        <dbReference type="ARBA" id="ARBA00022679"/>
    </source>
</evidence>
<evidence type="ECO:0000256" key="7">
    <source>
        <dbReference type="ARBA" id="ARBA00048696"/>
    </source>
</evidence>
<dbReference type="PANTHER" id="PTHR39560">
    <property type="entry name" value="PROTEIN ADENYLYLTRANSFERASE FIC-RELATED"/>
    <property type="match status" value="1"/>
</dbReference>
<dbReference type="Proteomes" id="UP001500325">
    <property type="component" value="Unassembled WGS sequence"/>
</dbReference>
<dbReference type="EC" id="2.7.7.108" evidence="5"/>
<feature type="domain" description="Fido" evidence="8">
    <location>
        <begin position="50"/>
        <end position="189"/>
    </location>
</feature>
<dbReference type="RefSeq" id="WP_345378614.1">
    <property type="nucleotide sequence ID" value="NZ_BAABIC010000003.1"/>
</dbReference>
<dbReference type="Pfam" id="PF02661">
    <property type="entry name" value="Fic"/>
    <property type="match status" value="1"/>
</dbReference>
<dbReference type="InterPro" id="IPR036597">
    <property type="entry name" value="Fido-like_dom_sf"/>
</dbReference>
<reference evidence="10" key="1">
    <citation type="journal article" date="2019" name="Int. J. Syst. Evol. Microbiol.">
        <title>The Global Catalogue of Microorganisms (GCM) 10K type strain sequencing project: providing services to taxonomists for standard genome sequencing and annotation.</title>
        <authorList>
            <consortium name="The Broad Institute Genomics Platform"/>
            <consortium name="The Broad Institute Genome Sequencing Center for Infectious Disease"/>
            <person name="Wu L."/>
            <person name="Ma J."/>
        </authorList>
    </citation>
    <scope>NUCLEOTIDE SEQUENCE [LARGE SCALE GENOMIC DNA]</scope>
    <source>
        <strain evidence="10">JCM 18055</strain>
    </source>
</reference>
<dbReference type="Gene3D" id="1.10.3290.10">
    <property type="entry name" value="Fido-like domain"/>
    <property type="match status" value="1"/>
</dbReference>
<keyword evidence="4" id="KW-0067">ATP-binding</keyword>
<gene>
    <name evidence="9" type="ORF">GCM10023215_09670</name>
</gene>
<keyword evidence="10" id="KW-1185">Reference proteome</keyword>
<keyword evidence="1" id="KW-0808">Transferase</keyword>
<evidence type="ECO:0000256" key="3">
    <source>
        <dbReference type="ARBA" id="ARBA00022741"/>
    </source>
</evidence>
<sequence>MSWDPYLDLRSGVLRNRLGLTDPVALAAAEADFTAARLAGLELRPVPGGYDLPHLQAFHWHVFGDVYPWAGQLRTVALGKGRPFCPPDELEDRAAALFGDLARNDHLRGRDRAEFVTGLAALLAGINDLHPFREGNGRTQRAFLAQLARDAGRRIRWAALDPAENVRASVAAHEGDPGPMRAMLDRLITAEPE</sequence>
<keyword evidence="3" id="KW-0547">Nucleotide-binding</keyword>
<comment type="caution">
    <text evidence="9">The sequence shown here is derived from an EMBL/GenBank/DDBJ whole genome shotgun (WGS) entry which is preliminary data.</text>
</comment>